<comment type="similarity">
    <text evidence="4">Belongs to the TonB-dependent receptor family.</text>
</comment>
<evidence type="ECO:0000256" key="1">
    <source>
        <dbReference type="ARBA" id="ARBA00004442"/>
    </source>
</evidence>
<evidence type="ECO:0000256" key="5">
    <source>
        <dbReference type="SAM" id="SignalP"/>
    </source>
</evidence>
<keyword evidence="2 4" id="KW-0472">Membrane</keyword>
<dbReference type="Proteomes" id="UP000517753">
    <property type="component" value="Unassembled WGS sequence"/>
</dbReference>
<reference evidence="8 9" key="1">
    <citation type="submission" date="2020-07" db="EMBL/GenBank/DDBJ databases">
        <authorList>
            <person name="Partida-Martinez L."/>
            <person name="Huntemann M."/>
            <person name="Clum A."/>
            <person name="Wang J."/>
            <person name="Palaniappan K."/>
            <person name="Ritter S."/>
            <person name="Chen I.-M."/>
            <person name="Stamatis D."/>
            <person name="Reddy T."/>
            <person name="O'Malley R."/>
            <person name="Daum C."/>
            <person name="Shapiro N."/>
            <person name="Ivanova N."/>
            <person name="Kyrpides N."/>
            <person name="Woyke T."/>
        </authorList>
    </citation>
    <scope>NUCLEOTIDE SEQUENCE [LARGE SCALE GENOMIC DNA]</scope>
    <source>
        <strain evidence="8 9">AS2.3</strain>
    </source>
</reference>
<comment type="caution">
    <text evidence="8">The sequence shown here is derived from an EMBL/GenBank/DDBJ whole genome shotgun (WGS) entry which is preliminary data.</text>
</comment>
<dbReference type="Pfam" id="PF07715">
    <property type="entry name" value="Plug"/>
    <property type="match status" value="1"/>
</dbReference>
<feature type="domain" description="TonB-dependent receptor plug" evidence="7">
    <location>
        <begin position="91"/>
        <end position="206"/>
    </location>
</feature>
<proteinExistence type="inferred from homology"/>
<dbReference type="NCBIfam" id="TIGR01782">
    <property type="entry name" value="TonB-Xanth-Caul"/>
    <property type="match status" value="1"/>
</dbReference>
<dbReference type="InterPro" id="IPR000531">
    <property type="entry name" value="Beta-barrel_TonB"/>
</dbReference>
<name>A0A7Y9FPR5_9SPHN</name>
<accession>A0A7Y9FPR5</accession>
<dbReference type="Pfam" id="PF00593">
    <property type="entry name" value="TonB_dep_Rec_b-barrel"/>
    <property type="match status" value="1"/>
</dbReference>
<dbReference type="RefSeq" id="WP_179509625.1">
    <property type="nucleotide sequence ID" value="NZ_JACCBY010000004.1"/>
</dbReference>
<sequence length="1066" mass="113369">MRTRVGLAFGCSTSLLAVAAMGIGTAAAQTVATEQATGQVDSTSAGAAQADNAQPAVATPAQAAADAAPDPGQDIVVTGVRASLDRAISIKRNSTGVVDAISAEDIGKFPDTNLAESLQRVTGVSIDRVNGEGSQVTVRGFGPGFNLVTLNGRTLPSASVGAIGAGDGADFATGTSRSFDFSNLASEGVNTLEVYKTGRAAVPSGGIGAAINVITRRPLDSRETGFSGTIGAKALYDTSADLRLDKAAHVTPEVSGLTSWSNEDRTVGVSLFGSYQKRNFTTRGATVAYWNIRSFDQFRDPGNGFINPQTTITNPPASGSQLVAVPNDSSYFYSEGKRERINAAATLQFKPMDNVTLTADAMFAQNRQRDVRTNQGNWFNRPFAQVTFDGNPVVASTEFLQETISGVKDAGFAQQDRALKNRLQDYGGNLKWELTDRVTLSVDGHYGKAESLPDNPNGNSSNITTIAAPVVAAQTANYGGYIPVQSITLNDALRGNNNGVLDLGDVGTQMSRFIRSSQTQSLKEIRADLGWQIDDAGSRLDFGGDLRNQKVTQLADFSQQVLGDWGVGNPGDIQNTAPGLLQQFCLTCQFRHFDAGATGASLVAFRAPATALINAMSPVYAAAGNPIFSTGQQNNRVREKIAAAYGQVTWKADIANRPATLVAGLRYEKTTVFSSSVVAVPAAILWTADNDFTLTVSNQQQLVTQTGSYENLLPSMDFQVEVARNLIGRLSFSRTIARPDFGNLFSASSVGIPGRATAVGGFAPGSTGNANLSPLISDNIDASLEWYYKPSSFVSFGIFDKRVQNFVGTGQTSQNLFGLRDPASGAAGTRSGTAKTALQGIGADISDVNLFTMTALLQQTGNINAAVQQFQANRVNGALTQAFIDKTLQAVDIIANGSDPLYQFSVTRPINNREGKIHGIEAAFQHFFGDSGIGIAAAYTYVRGDVGVDVGADPSVDQFALLGLSDTANATLIYDKHGISARLAYNWRDRFLQATNQGGDRNPLFVAPFGQLDMNVSYDLSPKWSVSFEAINLTEESVRTYNRSKTNLAYAQELDRRFLIGVRTRF</sequence>
<evidence type="ECO:0000313" key="9">
    <source>
        <dbReference type="Proteomes" id="UP000517753"/>
    </source>
</evidence>
<evidence type="ECO:0000259" key="7">
    <source>
        <dbReference type="Pfam" id="PF07715"/>
    </source>
</evidence>
<dbReference type="PANTHER" id="PTHR40980:SF3">
    <property type="entry name" value="TONB-DEPENDENT RECEPTOR-LIKE BETA-BARREL DOMAIN-CONTAINING PROTEIN"/>
    <property type="match status" value="1"/>
</dbReference>
<dbReference type="EMBL" id="JACCBY010000004">
    <property type="protein sequence ID" value="NYD91210.1"/>
    <property type="molecule type" value="Genomic_DNA"/>
</dbReference>
<gene>
    <name evidence="8" type="ORF">HD841_003017</name>
</gene>
<dbReference type="SUPFAM" id="SSF56935">
    <property type="entry name" value="Porins"/>
    <property type="match status" value="1"/>
</dbReference>
<dbReference type="AlphaFoldDB" id="A0A7Y9FPR5"/>
<comment type="subcellular location">
    <subcellularLocation>
        <location evidence="1 4">Cell outer membrane</location>
    </subcellularLocation>
</comment>
<organism evidence="8 9">
    <name type="scientific">Sphingomonas melonis</name>
    <dbReference type="NCBI Taxonomy" id="152682"/>
    <lineage>
        <taxon>Bacteria</taxon>
        <taxon>Pseudomonadati</taxon>
        <taxon>Pseudomonadota</taxon>
        <taxon>Alphaproteobacteria</taxon>
        <taxon>Sphingomonadales</taxon>
        <taxon>Sphingomonadaceae</taxon>
        <taxon>Sphingomonas</taxon>
    </lineage>
</organism>
<dbReference type="InterPro" id="IPR010104">
    <property type="entry name" value="TonB_rcpt_bac"/>
</dbReference>
<feature type="signal peptide" evidence="5">
    <location>
        <begin position="1"/>
        <end position="19"/>
    </location>
</feature>
<dbReference type="PANTHER" id="PTHR40980">
    <property type="entry name" value="PLUG DOMAIN-CONTAINING PROTEIN"/>
    <property type="match status" value="1"/>
</dbReference>
<evidence type="ECO:0000256" key="4">
    <source>
        <dbReference type="RuleBase" id="RU003357"/>
    </source>
</evidence>
<dbReference type="InterPro" id="IPR037066">
    <property type="entry name" value="Plug_dom_sf"/>
</dbReference>
<dbReference type="Gene3D" id="2.170.130.10">
    <property type="entry name" value="TonB-dependent receptor, plug domain"/>
    <property type="match status" value="1"/>
</dbReference>
<evidence type="ECO:0000313" key="8">
    <source>
        <dbReference type="EMBL" id="NYD91210.1"/>
    </source>
</evidence>
<feature type="chain" id="PRO_5030630502" evidence="5">
    <location>
        <begin position="20"/>
        <end position="1066"/>
    </location>
</feature>
<feature type="domain" description="TonB-dependent receptor-like beta-barrel" evidence="6">
    <location>
        <begin position="497"/>
        <end position="1033"/>
    </location>
</feature>
<reference evidence="8 9" key="2">
    <citation type="submission" date="2020-08" db="EMBL/GenBank/DDBJ databases">
        <title>The Agave Microbiome: Exploring the role of microbial communities in plant adaptations to desert environments.</title>
        <authorList>
            <person name="Partida-Martinez L.P."/>
        </authorList>
    </citation>
    <scope>NUCLEOTIDE SEQUENCE [LARGE SCALE GENOMIC DNA]</scope>
    <source>
        <strain evidence="8 9">AS2.3</strain>
    </source>
</reference>
<protein>
    <submittedName>
        <fullName evidence="8">TonB-dependent receptor</fullName>
    </submittedName>
</protein>
<evidence type="ECO:0000256" key="3">
    <source>
        <dbReference type="ARBA" id="ARBA00023237"/>
    </source>
</evidence>
<dbReference type="InterPro" id="IPR012910">
    <property type="entry name" value="Plug_dom"/>
</dbReference>
<evidence type="ECO:0000259" key="6">
    <source>
        <dbReference type="Pfam" id="PF00593"/>
    </source>
</evidence>
<dbReference type="GO" id="GO:0009279">
    <property type="term" value="C:cell outer membrane"/>
    <property type="evidence" value="ECO:0007669"/>
    <property type="project" value="UniProtKB-SubCell"/>
</dbReference>
<keyword evidence="8" id="KW-0675">Receptor</keyword>
<evidence type="ECO:0000256" key="2">
    <source>
        <dbReference type="ARBA" id="ARBA00023136"/>
    </source>
</evidence>
<dbReference type="InterPro" id="IPR036942">
    <property type="entry name" value="Beta-barrel_TonB_sf"/>
</dbReference>
<keyword evidence="3" id="KW-0998">Cell outer membrane</keyword>
<dbReference type="Gene3D" id="2.40.170.20">
    <property type="entry name" value="TonB-dependent receptor, beta-barrel domain"/>
    <property type="match status" value="1"/>
</dbReference>
<keyword evidence="4" id="KW-0798">TonB box</keyword>
<keyword evidence="9" id="KW-1185">Reference proteome</keyword>
<keyword evidence="5" id="KW-0732">Signal</keyword>